<keyword evidence="2" id="KW-0804">Transcription</keyword>
<keyword evidence="3" id="KW-0472">Membrane</keyword>
<evidence type="ECO:0000313" key="4">
    <source>
        <dbReference type="EMBL" id="NHC16423.1"/>
    </source>
</evidence>
<keyword evidence="5" id="KW-1185">Reference proteome</keyword>
<feature type="transmembrane region" description="Helical" evidence="3">
    <location>
        <begin position="99"/>
        <end position="118"/>
    </location>
</feature>
<evidence type="ECO:0000313" key="5">
    <source>
        <dbReference type="Proteomes" id="UP000800981"/>
    </source>
</evidence>
<proteinExistence type="predicted"/>
<dbReference type="Proteomes" id="UP000800981">
    <property type="component" value="Unassembled WGS sequence"/>
</dbReference>
<evidence type="ECO:0000256" key="3">
    <source>
        <dbReference type="SAM" id="Phobius"/>
    </source>
</evidence>
<reference evidence="4 5" key="1">
    <citation type="submission" date="2020-03" db="EMBL/GenBank/DDBJ databases">
        <title>Two novel Motilibacter sp.</title>
        <authorList>
            <person name="Liu S."/>
        </authorList>
    </citation>
    <scope>NUCLEOTIDE SEQUENCE [LARGE SCALE GENOMIC DNA]</scope>
    <source>
        <strain evidence="4 5">E257</strain>
    </source>
</reference>
<name>A0ABX0GZL1_9ACTN</name>
<accession>A0ABX0GZL1</accession>
<gene>
    <name evidence="4" type="ORF">G9H71_21795</name>
</gene>
<keyword evidence="1" id="KW-0805">Transcription regulation</keyword>
<keyword evidence="3" id="KW-1133">Transmembrane helix</keyword>
<evidence type="ECO:0000256" key="1">
    <source>
        <dbReference type="ARBA" id="ARBA00023015"/>
    </source>
</evidence>
<comment type="caution">
    <text evidence="4">The sequence shown here is derived from an EMBL/GenBank/DDBJ whole genome shotgun (WGS) entry which is preliminary data.</text>
</comment>
<feature type="non-terminal residue" evidence="4">
    <location>
        <position position="138"/>
    </location>
</feature>
<dbReference type="Gene3D" id="1.10.10.1320">
    <property type="entry name" value="Anti-sigma factor, zinc-finger domain"/>
    <property type="match status" value="1"/>
</dbReference>
<protein>
    <recommendedName>
        <fullName evidence="6">Zinc finger protein</fullName>
    </recommendedName>
</protein>
<organism evidence="4 5">
    <name type="scientific">Motilibacter deserti</name>
    <dbReference type="NCBI Taxonomy" id="2714956"/>
    <lineage>
        <taxon>Bacteria</taxon>
        <taxon>Bacillati</taxon>
        <taxon>Actinomycetota</taxon>
        <taxon>Actinomycetes</taxon>
        <taxon>Motilibacterales</taxon>
        <taxon>Motilibacteraceae</taxon>
        <taxon>Motilibacter</taxon>
    </lineage>
</organism>
<evidence type="ECO:0008006" key="6">
    <source>
        <dbReference type="Google" id="ProtNLM"/>
    </source>
</evidence>
<dbReference type="InterPro" id="IPR041916">
    <property type="entry name" value="Anti_sigma_zinc_sf"/>
</dbReference>
<keyword evidence="3" id="KW-0812">Transmembrane</keyword>
<dbReference type="EMBL" id="JAANNP010000163">
    <property type="protein sequence ID" value="NHC16423.1"/>
    <property type="molecule type" value="Genomic_DNA"/>
</dbReference>
<sequence length="138" mass="14482">MTVPPPTSARCPVEGSLAAYALGALRGEELAQVEAHLRDAPECATCREALEEFRGLPPLLGLLDAAEAVAGPPVPRHDQLDRLVAAAGRERRARRIRRLAAVAAAVVLFAAVGTGWVVGRETTGPSAPTRVTGENRAM</sequence>
<evidence type="ECO:0000256" key="2">
    <source>
        <dbReference type="ARBA" id="ARBA00023163"/>
    </source>
</evidence>